<dbReference type="Pfam" id="PF13279">
    <property type="entry name" value="4HBT_2"/>
    <property type="match status" value="1"/>
</dbReference>
<evidence type="ECO:0008006" key="3">
    <source>
        <dbReference type="Google" id="ProtNLM"/>
    </source>
</evidence>
<dbReference type="InterPro" id="IPR029069">
    <property type="entry name" value="HotDog_dom_sf"/>
</dbReference>
<name>T0FHC9_9LEPT</name>
<dbReference type="RefSeq" id="WP_017214721.1">
    <property type="nucleotide sequence ID" value="NZ_AKWY02000034.1"/>
</dbReference>
<dbReference type="Proteomes" id="UP000015442">
    <property type="component" value="Unassembled WGS sequence"/>
</dbReference>
<dbReference type="AlphaFoldDB" id="T0FHC9"/>
<sequence length="315" mass="35744">MKGFLLTMSGVVLTKWIDQNGHMNVSSYMNLFDQSTNILLQQSGLVSLEIDSEITLVAGRIFIEHRKELLEGESWEVWSGFVTVCSSFITITHRIRSGTSIRAVCDIRGTAFSKFTRKSAFWDIDSMMKAKRFLVPGLADRFEKNSSNSNQIFRGLEQSQSSISNRWQIVIFTVNGKPNHVGISIPNYGLADLSLLGARIISWDGSSLPKGERLFFDIEIPTPEDALAFLQQPGLLTLEIIKQEKKFKGWHLTEEAPDFVRRLRNLRSRNPSDMNCVEWIVYALELGGINIPMDVLTPTELMNWCQSNYCVILKN</sequence>
<dbReference type="GeneID" id="23203602"/>
<evidence type="ECO:0000313" key="1">
    <source>
        <dbReference type="EMBL" id="EQA69459.1"/>
    </source>
</evidence>
<evidence type="ECO:0000313" key="2">
    <source>
        <dbReference type="Proteomes" id="UP000015442"/>
    </source>
</evidence>
<protein>
    <recommendedName>
        <fullName evidence="3">Thioesterase-like family protein</fullName>
    </recommendedName>
</protein>
<comment type="caution">
    <text evidence="1">The sequence shown here is derived from an EMBL/GenBank/DDBJ whole genome shotgun (WGS) entry which is preliminary data.</text>
</comment>
<dbReference type="Gene3D" id="3.10.129.10">
    <property type="entry name" value="Hotdog Thioesterase"/>
    <property type="match status" value="1"/>
</dbReference>
<dbReference type="SUPFAM" id="SSF54637">
    <property type="entry name" value="Thioesterase/thiol ester dehydrase-isomerase"/>
    <property type="match status" value="1"/>
</dbReference>
<gene>
    <name evidence="1" type="ORF">LEP1GSC059_1881</name>
</gene>
<dbReference type="EMBL" id="AKWY02000034">
    <property type="protein sequence ID" value="EQA69459.1"/>
    <property type="molecule type" value="Genomic_DNA"/>
</dbReference>
<organism evidence="1 2">
    <name type="scientific">Leptospira noguchii serovar Panama str. CZ214</name>
    <dbReference type="NCBI Taxonomy" id="1001595"/>
    <lineage>
        <taxon>Bacteria</taxon>
        <taxon>Pseudomonadati</taxon>
        <taxon>Spirochaetota</taxon>
        <taxon>Spirochaetia</taxon>
        <taxon>Leptospirales</taxon>
        <taxon>Leptospiraceae</taxon>
        <taxon>Leptospira</taxon>
    </lineage>
</organism>
<reference evidence="1 2" key="1">
    <citation type="submission" date="2013-05" db="EMBL/GenBank/DDBJ databases">
        <authorList>
            <person name="Harkins D.M."/>
            <person name="Durkin A.S."/>
            <person name="Brinkac L.M."/>
            <person name="Haft D.H."/>
            <person name="Selengut J.D."/>
            <person name="Sanka R."/>
            <person name="DePew J."/>
            <person name="Purushe J."/>
            <person name="Hartskeerl R.A."/>
            <person name="Ahmed A."/>
            <person name="van der Linden H."/>
            <person name="Goris M.G.A."/>
            <person name="Vinetz J.M."/>
            <person name="Sutton G.G."/>
            <person name="Nierman W.C."/>
            <person name="Fouts D.E."/>
        </authorList>
    </citation>
    <scope>NUCLEOTIDE SEQUENCE [LARGE SCALE GENOMIC DNA]</scope>
    <source>
        <strain evidence="1 2">CZ214</strain>
    </source>
</reference>
<proteinExistence type="predicted"/>
<accession>T0FHC9</accession>